<dbReference type="GO" id="GO:0043066">
    <property type="term" value="P:negative regulation of apoptotic process"/>
    <property type="evidence" value="ECO:0007669"/>
    <property type="project" value="TreeGrafter"/>
</dbReference>
<dbReference type="AlphaFoldDB" id="A0AAV2TUY3"/>
<dbReference type="Proteomes" id="UP001497525">
    <property type="component" value="Unassembled WGS sequence"/>
</dbReference>
<keyword evidence="3 5" id="KW-1133">Transmembrane helix</keyword>
<keyword evidence="2 5" id="KW-0812">Transmembrane</keyword>
<evidence type="ECO:0000313" key="6">
    <source>
        <dbReference type="EMBL" id="CAL5140433.1"/>
    </source>
</evidence>
<protein>
    <submittedName>
        <fullName evidence="6">Uncharacterized protein</fullName>
    </submittedName>
</protein>
<name>A0AAV2TUY3_CALDB</name>
<feature type="transmembrane region" description="Helical" evidence="5">
    <location>
        <begin position="40"/>
        <end position="61"/>
    </location>
</feature>
<dbReference type="GO" id="GO:0016020">
    <property type="term" value="C:membrane"/>
    <property type="evidence" value="ECO:0007669"/>
    <property type="project" value="UniProtKB-SubCell"/>
</dbReference>
<evidence type="ECO:0000256" key="2">
    <source>
        <dbReference type="ARBA" id="ARBA00022692"/>
    </source>
</evidence>
<evidence type="ECO:0000256" key="1">
    <source>
        <dbReference type="ARBA" id="ARBA00004141"/>
    </source>
</evidence>
<dbReference type="PANTHER" id="PTHR23291">
    <property type="entry name" value="BAX INHIBITOR-RELATED"/>
    <property type="match status" value="1"/>
</dbReference>
<reference evidence="6" key="1">
    <citation type="submission" date="2024-06" db="EMBL/GenBank/DDBJ databases">
        <authorList>
            <person name="Liu X."/>
            <person name="Lenzi L."/>
            <person name="Haldenby T S."/>
            <person name="Uol C."/>
        </authorList>
    </citation>
    <scope>NUCLEOTIDE SEQUENCE</scope>
</reference>
<accession>A0AAV2TUY3</accession>
<feature type="transmembrane region" description="Helical" evidence="5">
    <location>
        <begin position="125"/>
        <end position="145"/>
    </location>
</feature>
<dbReference type="Pfam" id="PF01027">
    <property type="entry name" value="Bax1-I"/>
    <property type="match status" value="1"/>
</dbReference>
<proteinExistence type="inferred from homology"/>
<feature type="transmembrane region" description="Helical" evidence="5">
    <location>
        <begin position="73"/>
        <end position="91"/>
    </location>
</feature>
<gene>
    <name evidence="6" type="ORF">CDAUBV1_LOCUS15753</name>
</gene>
<comment type="similarity">
    <text evidence="5">Belongs to the BI1 family.</text>
</comment>
<keyword evidence="4 5" id="KW-0472">Membrane</keyword>
<evidence type="ECO:0000256" key="3">
    <source>
        <dbReference type="ARBA" id="ARBA00022989"/>
    </source>
</evidence>
<dbReference type="InterPro" id="IPR006214">
    <property type="entry name" value="Bax_inhibitor_1-related"/>
</dbReference>
<feature type="transmembrane region" description="Helical" evidence="5">
    <location>
        <begin position="157"/>
        <end position="176"/>
    </location>
</feature>
<dbReference type="PANTHER" id="PTHR23291:SF50">
    <property type="entry name" value="PROTEIN LIFEGUARD 4"/>
    <property type="match status" value="1"/>
</dbReference>
<feature type="transmembrane region" description="Helical" evidence="5">
    <location>
        <begin position="212"/>
        <end position="234"/>
    </location>
</feature>
<evidence type="ECO:0000313" key="7">
    <source>
        <dbReference type="Proteomes" id="UP001497525"/>
    </source>
</evidence>
<comment type="subcellular location">
    <subcellularLocation>
        <location evidence="1">Membrane</location>
        <topology evidence="1">Multi-pass membrane protein</topology>
    </subcellularLocation>
</comment>
<evidence type="ECO:0000256" key="4">
    <source>
        <dbReference type="ARBA" id="ARBA00023136"/>
    </source>
</evidence>
<organism evidence="6 7">
    <name type="scientific">Calicophoron daubneyi</name>
    <name type="common">Rumen fluke</name>
    <name type="synonym">Paramphistomum daubneyi</name>
    <dbReference type="NCBI Taxonomy" id="300641"/>
    <lineage>
        <taxon>Eukaryota</taxon>
        <taxon>Metazoa</taxon>
        <taxon>Spiralia</taxon>
        <taxon>Lophotrochozoa</taxon>
        <taxon>Platyhelminthes</taxon>
        <taxon>Trematoda</taxon>
        <taxon>Digenea</taxon>
        <taxon>Plagiorchiida</taxon>
        <taxon>Pronocephalata</taxon>
        <taxon>Paramphistomoidea</taxon>
        <taxon>Paramphistomidae</taxon>
        <taxon>Calicophoron</taxon>
    </lineage>
</organism>
<dbReference type="EMBL" id="CAXLJL010000723">
    <property type="protein sequence ID" value="CAL5140433.1"/>
    <property type="molecule type" value="Genomic_DNA"/>
</dbReference>
<sequence length="240" mass="26607">MASVFPGDLESGHPIEKDFSYNNNVAQANVSVRLNFLRKVYGILLTQLLVTMAVSAIMFAMKNQLLQMASGPILLMLSFLASIGLLIALVFKKYETPTNYILLMGFTFTESIIVGSAVISYSAAIVFQAVGLTAVVTFCLMLYAMQTKRDFSKWGTGLLITLLILVLAGAINILIGSSMFEFCLSLGGAVIFSMTIIYDTQRIMQHCSPEDYVVACVDLYLDIINLFLYILRILKEMQRE</sequence>
<evidence type="ECO:0000256" key="5">
    <source>
        <dbReference type="RuleBase" id="RU004379"/>
    </source>
</evidence>
<feature type="transmembrane region" description="Helical" evidence="5">
    <location>
        <begin position="100"/>
        <end position="119"/>
    </location>
</feature>
<comment type="caution">
    <text evidence="6">The sequence shown here is derived from an EMBL/GenBank/DDBJ whole genome shotgun (WGS) entry which is preliminary data.</text>
</comment>